<keyword evidence="4" id="KW-1185">Reference proteome</keyword>
<dbReference type="InterPro" id="IPR022389">
    <property type="entry name" value="PRTRC_protein-D"/>
</dbReference>
<comment type="caution">
    <text evidence="3">The sequence shown here is derived from an EMBL/GenBank/DDBJ whole genome shotgun (WGS) entry which is preliminary data.</text>
</comment>
<protein>
    <submittedName>
        <fullName evidence="3">PRTRC system protein D</fullName>
    </submittedName>
</protein>
<dbReference type="EMBL" id="PSNX01000009">
    <property type="protein sequence ID" value="PPE66190.1"/>
    <property type="molecule type" value="Genomic_DNA"/>
</dbReference>
<dbReference type="Pfam" id="PF21522">
    <property type="entry name" value="MreB-like_C"/>
    <property type="match status" value="1"/>
</dbReference>
<sequence length="349" mass="37795">MNLIVRAVDVGSGNTKFVTGTADSEIRCASFPSLAYPSSNGQPLWPGGDGAKTMFIPVGSLFYEVGPEVRLAADTFRATQLHDDYIESPEYMALLRGALRSMRQSQIDLLVVGLPVALFAVKKAALERVMTGEHDVGGGKKVSVVRTLAVAQPQGALAFYAHAHGKLAEIAKERSLIIDPGARTFDWLVAQGMRLVQKQSHSVNRGVADVLKLLAAEITKDIGTPFRDLDAIDMALRTGKAPVIFQKPYDLKRLLPLAESVTEQAVSSMKEWIESPHSLQNIILVGGGAFLFRKAVKSAFPRHRILEIKEPVFANVRGFQLAGMTYARTVLAADRERSATAERAAGDAA</sequence>
<gene>
    <name evidence="3" type="ORF">C1704_11045</name>
</gene>
<evidence type="ECO:0000313" key="4">
    <source>
        <dbReference type="Proteomes" id="UP000238605"/>
    </source>
</evidence>
<feature type="domain" description="Actin-like protein N-terminal" evidence="1">
    <location>
        <begin position="7"/>
        <end position="155"/>
    </location>
</feature>
<name>A0A2S5STX5_9BURK</name>
<dbReference type="AlphaFoldDB" id="A0A2S5STX5"/>
<dbReference type="OrthoDB" id="143284at2"/>
<dbReference type="Gene3D" id="3.30.420.40">
    <property type="match status" value="2"/>
</dbReference>
<dbReference type="Pfam" id="PF17989">
    <property type="entry name" value="ALP_N"/>
    <property type="match status" value="1"/>
</dbReference>
<reference evidence="3 4" key="1">
    <citation type="submission" date="2018-02" db="EMBL/GenBank/DDBJ databases">
        <title>Reclassifiation of [Polyangium] brachysporum DSM 7029 as Guopingzhaonella breviflexa gen. nov., sp. nov., a member of the family Comamonadaceae.</title>
        <authorList>
            <person name="Tang B."/>
        </authorList>
    </citation>
    <scope>NUCLEOTIDE SEQUENCE [LARGE SCALE GENOMIC DNA]</scope>
    <source>
        <strain evidence="3 4">BCRC 80649</strain>
    </source>
</reference>
<evidence type="ECO:0000259" key="1">
    <source>
        <dbReference type="Pfam" id="PF17989"/>
    </source>
</evidence>
<organism evidence="3 4">
    <name type="scientific">Caldimonas caldifontis</name>
    <dbReference type="NCBI Taxonomy" id="1452508"/>
    <lineage>
        <taxon>Bacteria</taxon>
        <taxon>Pseudomonadati</taxon>
        <taxon>Pseudomonadota</taxon>
        <taxon>Betaproteobacteria</taxon>
        <taxon>Burkholderiales</taxon>
        <taxon>Sphaerotilaceae</taxon>
        <taxon>Caldimonas</taxon>
    </lineage>
</organism>
<evidence type="ECO:0000259" key="2">
    <source>
        <dbReference type="Pfam" id="PF21522"/>
    </source>
</evidence>
<feature type="domain" description="Actin homologue MreB-like C-terminal" evidence="2">
    <location>
        <begin position="177"/>
        <end position="297"/>
    </location>
</feature>
<dbReference type="InterPro" id="IPR043129">
    <property type="entry name" value="ATPase_NBD"/>
</dbReference>
<accession>A0A2S5STX5</accession>
<proteinExistence type="predicted"/>
<dbReference type="RefSeq" id="WP_104302788.1">
    <property type="nucleotide sequence ID" value="NZ_PSNX01000009.1"/>
</dbReference>
<dbReference type="InterPro" id="IPR040607">
    <property type="entry name" value="ALP_N"/>
</dbReference>
<dbReference type="NCBIfam" id="TIGR03739">
    <property type="entry name" value="PRTRC_D"/>
    <property type="match status" value="1"/>
</dbReference>
<dbReference type="InterPro" id="IPR049067">
    <property type="entry name" value="MreB-like_C"/>
</dbReference>
<dbReference type="SUPFAM" id="SSF53067">
    <property type="entry name" value="Actin-like ATPase domain"/>
    <property type="match status" value="2"/>
</dbReference>
<evidence type="ECO:0000313" key="3">
    <source>
        <dbReference type="EMBL" id="PPE66190.1"/>
    </source>
</evidence>
<dbReference type="Proteomes" id="UP000238605">
    <property type="component" value="Unassembled WGS sequence"/>
</dbReference>